<dbReference type="AlphaFoldDB" id="A0A1F7USS5"/>
<accession>A0A1F7USS5</accession>
<evidence type="ECO:0000313" key="5">
    <source>
        <dbReference type="Proteomes" id="UP000176897"/>
    </source>
</evidence>
<reference evidence="4 5" key="1">
    <citation type="journal article" date="2016" name="Nat. Commun.">
        <title>Thousands of microbial genomes shed light on interconnected biogeochemical processes in an aquifer system.</title>
        <authorList>
            <person name="Anantharaman K."/>
            <person name="Brown C.T."/>
            <person name="Hug L.A."/>
            <person name="Sharon I."/>
            <person name="Castelle C.J."/>
            <person name="Probst A.J."/>
            <person name="Thomas B.C."/>
            <person name="Singh A."/>
            <person name="Wilkins M.J."/>
            <person name="Karaoz U."/>
            <person name="Brodie E.L."/>
            <person name="Williams K.H."/>
            <person name="Hubbard S.S."/>
            <person name="Banfield J.F."/>
        </authorList>
    </citation>
    <scope>NUCLEOTIDE SEQUENCE [LARGE SCALE GENOMIC DNA]</scope>
</reference>
<organism evidence="4 5">
    <name type="scientific">Candidatus Uhrbacteria bacterium RIFCSPLOWO2_01_FULL_47_24</name>
    <dbReference type="NCBI Taxonomy" id="1802401"/>
    <lineage>
        <taxon>Bacteria</taxon>
        <taxon>Candidatus Uhriibacteriota</taxon>
    </lineage>
</organism>
<dbReference type="Gene3D" id="3.40.640.10">
    <property type="entry name" value="Type I PLP-dependent aspartate aminotransferase-like (Major domain)"/>
    <property type="match status" value="1"/>
</dbReference>
<dbReference type="PANTHER" id="PTHR30244:SF34">
    <property type="entry name" value="DTDP-4-AMINO-4,6-DIDEOXYGALACTOSE TRANSAMINASE"/>
    <property type="match status" value="1"/>
</dbReference>
<name>A0A1F7USS5_9BACT</name>
<dbReference type="PIRSF" id="PIRSF000390">
    <property type="entry name" value="PLP_StrS"/>
    <property type="match status" value="1"/>
</dbReference>
<feature type="modified residue" description="N6-(pyridoxal phosphate)lysine" evidence="2">
    <location>
        <position position="186"/>
    </location>
</feature>
<dbReference type="Pfam" id="PF01041">
    <property type="entry name" value="DegT_DnrJ_EryC1"/>
    <property type="match status" value="1"/>
</dbReference>
<proteinExistence type="inferred from homology"/>
<evidence type="ECO:0000256" key="3">
    <source>
        <dbReference type="RuleBase" id="RU004508"/>
    </source>
</evidence>
<evidence type="ECO:0008006" key="6">
    <source>
        <dbReference type="Google" id="ProtNLM"/>
    </source>
</evidence>
<dbReference type="InterPro" id="IPR015421">
    <property type="entry name" value="PyrdxlP-dep_Trfase_major"/>
</dbReference>
<dbReference type="PANTHER" id="PTHR30244">
    <property type="entry name" value="TRANSAMINASE"/>
    <property type="match status" value="1"/>
</dbReference>
<evidence type="ECO:0000313" key="4">
    <source>
        <dbReference type="EMBL" id="OGL81363.1"/>
    </source>
</evidence>
<dbReference type="InterPro" id="IPR000653">
    <property type="entry name" value="DegT/StrS_aminotransferase"/>
</dbReference>
<dbReference type="Gene3D" id="3.90.1150.10">
    <property type="entry name" value="Aspartate Aminotransferase, domain 1"/>
    <property type="match status" value="1"/>
</dbReference>
<dbReference type="Proteomes" id="UP000176897">
    <property type="component" value="Unassembled WGS sequence"/>
</dbReference>
<dbReference type="STRING" id="1802401.A3B21_00370"/>
<dbReference type="CDD" id="cd00616">
    <property type="entry name" value="AHBA_syn"/>
    <property type="match status" value="1"/>
</dbReference>
<comment type="similarity">
    <text evidence="3">Belongs to the DegT/DnrJ/EryC1 family.</text>
</comment>
<keyword evidence="2 3" id="KW-0663">Pyridoxal phosphate</keyword>
<dbReference type="SUPFAM" id="SSF53383">
    <property type="entry name" value="PLP-dependent transferases"/>
    <property type="match status" value="1"/>
</dbReference>
<comment type="caution">
    <text evidence="4">The sequence shown here is derived from an EMBL/GenBank/DDBJ whole genome shotgun (WGS) entry which is preliminary data.</text>
</comment>
<dbReference type="GO" id="GO:0030170">
    <property type="term" value="F:pyridoxal phosphate binding"/>
    <property type="evidence" value="ECO:0007669"/>
    <property type="project" value="TreeGrafter"/>
</dbReference>
<dbReference type="InterPro" id="IPR015424">
    <property type="entry name" value="PyrdxlP-dep_Trfase"/>
</dbReference>
<evidence type="ECO:0000256" key="1">
    <source>
        <dbReference type="PIRSR" id="PIRSR000390-1"/>
    </source>
</evidence>
<sequence>MKYTTALPFFPQEDIEQILKKFGKILAGEGMLTKGPQVKEFEREFAAYTGVPYAVAANSCTSALEVVFKAFGVGKGDEVIVPVQTFFSSASSAVAVGAWPVFCDTDDNFLLSFEDLKRKISPATKAVVVVHFAGLIHPEIFAIRDYLKERNILLIEDAAHASGAEIKGVRAGAIGDAGCFSFFSTKVMTTGDGGMITTNNETVAKLCRSLIHLGIDVDAPQEQYSEIGGNRRMTEFQGILGRFQLKRLDEFVAHRNMIARIYQEELRSLEKEGRIAFPQFPGTVRHAYWRFIVFLQPGLNRDKVRERMREKDIAIDWPYQPLVHLQPAFQKLYDTKEGPYPNAESRVGRHICLPIHLGISKDAAYFIAAQFKNSVL</sequence>
<feature type="active site" description="Proton acceptor" evidence="1">
    <location>
        <position position="186"/>
    </location>
</feature>
<protein>
    <recommendedName>
        <fullName evidence="6">Aminotransferase DegT</fullName>
    </recommendedName>
</protein>
<gene>
    <name evidence="4" type="ORF">A3B21_00370</name>
</gene>
<evidence type="ECO:0000256" key="2">
    <source>
        <dbReference type="PIRSR" id="PIRSR000390-2"/>
    </source>
</evidence>
<dbReference type="InterPro" id="IPR015422">
    <property type="entry name" value="PyrdxlP-dep_Trfase_small"/>
</dbReference>
<dbReference type="GO" id="GO:0000271">
    <property type="term" value="P:polysaccharide biosynthetic process"/>
    <property type="evidence" value="ECO:0007669"/>
    <property type="project" value="TreeGrafter"/>
</dbReference>
<dbReference type="EMBL" id="MGEJ01000007">
    <property type="protein sequence ID" value="OGL81363.1"/>
    <property type="molecule type" value="Genomic_DNA"/>
</dbReference>
<dbReference type="GO" id="GO:0008483">
    <property type="term" value="F:transaminase activity"/>
    <property type="evidence" value="ECO:0007669"/>
    <property type="project" value="TreeGrafter"/>
</dbReference>